<proteinExistence type="predicted"/>
<comment type="caution">
    <text evidence="1">The sequence shown here is derived from an EMBL/GenBank/DDBJ whole genome shotgun (WGS) entry which is preliminary data.</text>
</comment>
<evidence type="ECO:0000313" key="2">
    <source>
        <dbReference type="Proteomes" id="UP000821865"/>
    </source>
</evidence>
<name>A0ACB8CXG8_DERSI</name>
<sequence length="265" mass="29222">MPDKCSVPGCSGNYSAEKKVQVVSFPKDDDPLKKCLHAISSKDFVPTSCTKVCAVYFDPSCLERTTSYTDWKTGKVVEVPVHGLRTGKEENVESATLCLAITNAIAPSLNRLDKENADKRVLTNIEWFLHREMSKKDLVNVPDELWIKWTSSAEGAKEAGSLAAIPGLPKTKTELRKFVFPAEINYNHVKILLEHLLTAAAPAVSSLGPTTLFTATLLSFAKKGDISQRKLDSVLNQLEAEISKRLDLTVGLIHDMWQKAGFHVP</sequence>
<accession>A0ACB8CXG8</accession>
<protein>
    <submittedName>
        <fullName evidence="1">Uncharacterized protein</fullName>
    </submittedName>
</protein>
<organism evidence="1 2">
    <name type="scientific">Dermacentor silvarum</name>
    <name type="common">Tick</name>
    <dbReference type="NCBI Taxonomy" id="543639"/>
    <lineage>
        <taxon>Eukaryota</taxon>
        <taxon>Metazoa</taxon>
        <taxon>Ecdysozoa</taxon>
        <taxon>Arthropoda</taxon>
        <taxon>Chelicerata</taxon>
        <taxon>Arachnida</taxon>
        <taxon>Acari</taxon>
        <taxon>Parasitiformes</taxon>
        <taxon>Ixodida</taxon>
        <taxon>Ixodoidea</taxon>
        <taxon>Ixodidae</taxon>
        <taxon>Rhipicephalinae</taxon>
        <taxon>Dermacentor</taxon>
    </lineage>
</organism>
<evidence type="ECO:0000313" key="1">
    <source>
        <dbReference type="EMBL" id="KAH7953839.1"/>
    </source>
</evidence>
<reference evidence="1" key="1">
    <citation type="submission" date="2020-05" db="EMBL/GenBank/DDBJ databases">
        <title>Large-scale comparative analyses of tick genomes elucidate their genetic diversity and vector capacities.</title>
        <authorList>
            <person name="Jia N."/>
            <person name="Wang J."/>
            <person name="Shi W."/>
            <person name="Du L."/>
            <person name="Sun Y."/>
            <person name="Zhan W."/>
            <person name="Jiang J."/>
            <person name="Wang Q."/>
            <person name="Zhang B."/>
            <person name="Ji P."/>
            <person name="Sakyi L.B."/>
            <person name="Cui X."/>
            <person name="Yuan T."/>
            <person name="Jiang B."/>
            <person name="Yang W."/>
            <person name="Lam T.T.-Y."/>
            <person name="Chang Q."/>
            <person name="Ding S."/>
            <person name="Wang X."/>
            <person name="Zhu J."/>
            <person name="Ruan X."/>
            <person name="Zhao L."/>
            <person name="Wei J."/>
            <person name="Que T."/>
            <person name="Du C."/>
            <person name="Cheng J."/>
            <person name="Dai P."/>
            <person name="Han X."/>
            <person name="Huang E."/>
            <person name="Gao Y."/>
            <person name="Liu J."/>
            <person name="Shao H."/>
            <person name="Ye R."/>
            <person name="Li L."/>
            <person name="Wei W."/>
            <person name="Wang X."/>
            <person name="Wang C."/>
            <person name="Yang T."/>
            <person name="Huo Q."/>
            <person name="Li W."/>
            <person name="Guo W."/>
            <person name="Chen H."/>
            <person name="Zhou L."/>
            <person name="Ni X."/>
            <person name="Tian J."/>
            <person name="Zhou Y."/>
            <person name="Sheng Y."/>
            <person name="Liu T."/>
            <person name="Pan Y."/>
            <person name="Xia L."/>
            <person name="Li J."/>
            <person name="Zhao F."/>
            <person name="Cao W."/>
        </authorList>
    </citation>
    <scope>NUCLEOTIDE SEQUENCE</scope>
    <source>
        <strain evidence="1">Dsil-2018</strain>
    </source>
</reference>
<gene>
    <name evidence="1" type="ORF">HPB49_013032</name>
</gene>
<dbReference type="EMBL" id="CM023473">
    <property type="protein sequence ID" value="KAH7953839.1"/>
    <property type="molecule type" value="Genomic_DNA"/>
</dbReference>
<dbReference type="Proteomes" id="UP000821865">
    <property type="component" value="Chromosome 4"/>
</dbReference>
<keyword evidence="2" id="KW-1185">Reference proteome</keyword>